<dbReference type="InterPro" id="IPR023214">
    <property type="entry name" value="HAD_sf"/>
</dbReference>
<proteinExistence type="predicted"/>
<evidence type="ECO:0000313" key="1">
    <source>
        <dbReference type="EMBL" id="GAA3371851.1"/>
    </source>
</evidence>
<dbReference type="SUPFAM" id="SSF56784">
    <property type="entry name" value="HAD-like"/>
    <property type="match status" value="1"/>
</dbReference>
<dbReference type="InterPro" id="IPR036412">
    <property type="entry name" value="HAD-like_sf"/>
</dbReference>
<name>A0ABP6SB70_9ACTN</name>
<sequence>MSAGLEAGMETFLVLTGLTTPEDVERFPYRPSWTVDSIADPVDRV</sequence>
<evidence type="ECO:0000313" key="2">
    <source>
        <dbReference type="Proteomes" id="UP001499990"/>
    </source>
</evidence>
<accession>A0ABP6SB70</accession>
<dbReference type="EMBL" id="BAAAYL010000001">
    <property type="protein sequence ID" value="GAA3371851.1"/>
    <property type="molecule type" value="Genomic_DNA"/>
</dbReference>
<protein>
    <submittedName>
        <fullName evidence="1">Uncharacterized protein</fullName>
    </submittedName>
</protein>
<dbReference type="Pfam" id="PF13242">
    <property type="entry name" value="Hydrolase_like"/>
    <property type="match status" value="1"/>
</dbReference>
<reference evidence="2" key="1">
    <citation type="journal article" date="2019" name="Int. J. Syst. Evol. Microbiol.">
        <title>The Global Catalogue of Microorganisms (GCM) 10K type strain sequencing project: providing services to taxonomists for standard genome sequencing and annotation.</title>
        <authorList>
            <consortium name="The Broad Institute Genomics Platform"/>
            <consortium name="The Broad Institute Genome Sequencing Center for Infectious Disease"/>
            <person name="Wu L."/>
            <person name="Ma J."/>
        </authorList>
    </citation>
    <scope>NUCLEOTIDE SEQUENCE [LARGE SCALE GENOMIC DNA]</scope>
    <source>
        <strain evidence="2">JCM 9651</strain>
    </source>
</reference>
<dbReference type="Proteomes" id="UP001499990">
    <property type="component" value="Unassembled WGS sequence"/>
</dbReference>
<comment type="caution">
    <text evidence="1">The sequence shown here is derived from an EMBL/GenBank/DDBJ whole genome shotgun (WGS) entry which is preliminary data.</text>
</comment>
<keyword evidence="2" id="KW-1185">Reference proteome</keyword>
<gene>
    <name evidence="1" type="ORF">GCM10020367_24320</name>
</gene>
<organism evidence="1 2">
    <name type="scientific">Streptomyces sannanensis</name>
    <dbReference type="NCBI Taxonomy" id="285536"/>
    <lineage>
        <taxon>Bacteria</taxon>
        <taxon>Bacillati</taxon>
        <taxon>Actinomycetota</taxon>
        <taxon>Actinomycetes</taxon>
        <taxon>Kitasatosporales</taxon>
        <taxon>Streptomycetaceae</taxon>
        <taxon>Streptomyces</taxon>
    </lineage>
</organism>
<dbReference type="Gene3D" id="3.40.50.1000">
    <property type="entry name" value="HAD superfamily/HAD-like"/>
    <property type="match status" value="1"/>
</dbReference>